<dbReference type="PANTHER" id="PTHR21240">
    <property type="entry name" value="2-AMINO-3-CARBOXYLMUCONATE-6-SEMIALDEHYDE DECARBOXYLASE"/>
    <property type="match status" value="1"/>
</dbReference>
<dbReference type="Gene3D" id="3.20.20.140">
    <property type="entry name" value="Metal-dependent hydrolases"/>
    <property type="match status" value="1"/>
</dbReference>
<dbReference type="EMBL" id="JBHSZQ010000050">
    <property type="protein sequence ID" value="MFC7127367.1"/>
    <property type="molecule type" value="Genomic_DNA"/>
</dbReference>
<protein>
    <submittedName>
        <fullName evidence="3">Amidohydrolase family protein</fullName>
    </submittedName>
</protein>
<dbReference type="GO" id="GO:0016829">
    <property type="term" value="F:lyase activity"/>
    <property type="evidence" value="ECO:0007669"/>
    <property type="project" value="UniProtKB-KW"/>
</dbReference>
<gene>
    <name evidence="3" type="ORF">ACFQJ7_15305</name>
</gene>
<dbReference type="SUPFAM" id="SSF51556">
    <property type="entry name" value="Metallo-dependent hydrolases"/>
    <property type="match status" value="1"/>
</dbReference>
<evidence type="ECO:0000256" key="1">
    <source>
        <dbReference type="ARBA" id="ARBA00023239"/>
    </source>
</evidence>
<evidence type="ECO:0000313" key="3">
    <source>
        <dbReference type="EMBL" id="MFC7127367.1"/>
    </source>
</evidence>
<dbReference type="CDD" id="cd01292">
    <property type="entry name" value="metallo-dependent_hydrolases"/>
    <property type="match status" value="1"/>
</dbReference>
<evidence type="ECO:0000313" key="4">
    <source>
        <dbReference type="Proteomes" id="UP001596414"/>
    </source>
</evidence>
<dbReference type="PANTHER" id="PTHR21240:SF28">
    <property type="entry name" value="ISO-OROTATE DECARBOXYLASE (EUROFUNG)"/>
    <property type="match status" value="1"/>
</dbReference>
<dbReference type="Pfam" id="PF04909">
    <property type="entry name" value="Amidohydro_2"/>
    <property type="match status" value="1"/>
</dbReference>
<sequence>MSTERTPFEPAIDPHTHQFPERLMDAIRGSLTEETGWEFDHPVTRAGIEEILAAAGVERYVALPYVHEAGMAADLNTWLCKQATGSERLLPFATVHPEDENTKQIVRDAFESGARGLKFHCPVQECAPADPRIEPALSVAAEYNAPITYHGGTAPMFEDNPYVGADLFEELLDSYPEIRVCCAHMGTYETDRFIEFAREYDNAYLDTTFAMSTRAEETMSFEPASIPDERLIELSESIMYGSDLPNIPYPYREERAGLLARDLEKETYRDLFYRTAAEYLGLDE</sequence>
<name>A0ABD5XGG3_9EURY</name>
<feature type="domain" description="Amidohydrolase-related" evidence="2">
    <location>
        <begin position="12"/>
        <end position="282"/>
    </location>
</feature>
<comment type="caution">
    <text evidence="3">The sequence shown here is derived from an EMBL/GenBank/DDBJ whole genome shotgun (WGS) entry which is preliminary data.</text>
</comment>
<dbReference type="Proteomes" id="UP001596414">
    <property type="component" value="Unassembled WGS sequence"/>
</dbReference>
<reference evidence="3 4" key="1">
    <citation type="journal article" date="2014" name="Int. J. Syst. Evol. Microbiol.">
        <title>Complete genome sequence of Corynebacterium casei LMG S-19264T (=DSM 44701T), isolated from a smear-ripened cheese.</title>
        <authorList>
            <consortium name="US DOE Joint Genome Institute (JGI-PGF)"/>
            <person name="Walter F."/>
            <person name="Albersmeier A."/>
            <person name="Kalinowski J."/>
            <person name="Ruckert C."/>
        </authorList>
    </citation>
    <scope>NUCLEOTIDE SEQUENCE [LARGE SCALE GENOMIC DNA]</scope>
    <source>
        <strain evidence="3 4">CGMCC 4.7215</strain>
    </source>
</reference>
<evidence type="ECO:0000259" key="2">
    <source>
        <dbReference type="Pfam" id="PF04909"/>
    </source>
</evidence>
<dbReference type="InterPro" id="IPR006680">
    <property type="entry name" value="Amidohydro-rel"/>
</dbReference>
<proteinExistence type="predicted"/>
<accession>A0ABD5XGG3</accession>
<organism evidence="3 4">
    <name type="scientific">Halovenus rubra</name>
    <dbReference type="NCBI Taxonomy" id="869890"/>
    <lineage>
        <taxon>Archaea</taxon>
        <taxon>Methanobacteriati</taxon>
        <taxon>Methanobacteriota</taxon>
        <taxon>Stenosarchaea group</taxon>
        <taxon>Halobacteria</taxon>
        <taxon>Halobacteriales</taxon>
        <taxon>Haloarculaceae</taxon>
        <taxon>Halovenus</taxon>
    </lineage>
</organism>
<dbReference type="InterPro" id="IPR032465">
    <property type="entry name" value="ACMSD"/>
</dbReference>
<keyword evidence="1" id="KW-0456">Lyase</keyword>
<dbReference type="RefSeq" id="WP_267637992.1">
    <property type="nucleotide sequence ID" value="NZ_JAODIY010000011.1"/>
</dbReference>
<dbReference type="AlphaFoldDB" id="A0ABD5XGG3"/>
<dbReference type="InterPro" id="IPR032466">
    <property type="entry name" value="Metal_Hydrolase"/>
</dbReference>